<evidence type="ECO:0000256" key="5">
    <source>
        <dbReference type="ARBA" id="ARBA00022837"/>
    </source>
</evidence>
<evidence type="ECO:0000259" key="10">
    <source>
        <dbReference type="Pfam" id="PF01699"/>
    </source>
</evidence>
<feature type="transmembrane region" description="Helical" evidence="9">
    <location>
        <begin position="165"/>
        <end position="186"/>
    </location>
</feature>
<dbReference type="Gene3D" id="1.20.1420.30">
    <property type="entry name" value="NCX, central ion-binding region"/>
    <property type="match status" value="2"/>
</dbReference>
<reference evidence="12" key="3">
    <citation type="submission" date="2021-06" db="EMBL/GenBank/DDBJ databases">
        <title>Genomic Description and Analysis of Intracellular Bacteria, Candidatus Berkiella cookevillensis and Candidatus Berkiella aquae.</title>
        <authorList>
            <person name="Kidane D.T."/>
            <person name="Mehari Y.T."/>
            <person name="Rice F.C."/>
            <person name="Arivett B.A."/>
            <person name="Farone A.L."/>
            <person name="Berk S.G."/>
            <person name="Farone M.B."/>
        </authorList>
    </citation>
    <scope>NUCLEOTIDE SEQUENCE</scope>
    <source>
        <strain evidence="12">HT99</strain>
    </source>
</reference>
<dbReference type="EMBL" id="LKAJ02000001">
    <property type="protein sequence ID" value="MCS5710507.1"/>
    <property type="molecule type" value="Genomic_DNA"/>
</dbReference>
<reference evidence="11" key="1">
    <citation type="submission" date="2015-09" db="EMBL/GenBank/DDBJ databases">
        <title>Draft Genome Sequences of Two Novel Amoeba-resistant Intranuclear Bacteria, Candidatus Berkiella cookevillensis and Candidatus Berkiella aquae.</title>
        <authorList>
            <person name="Mehari Y.T."/>
            <person name="Arivett B.A."/>
            <person name="Farone A.L."/>
            <person name="Gunderson J.H."/>
            <person name="Farone M.B."/>
        </authorList>
    </citation>
    <scope>NUCLEOTIDE SEQUENCE [LARGE SCALE GENOMIC DNA]</scope>
    <source>
        <strain evidence="11">HT99</strain>
    </source>
</reference>
<proteinExistence type="inferred from homology"/>
<dbReference type="OrthoDB" id="8438242at2"/>
<protein>
    <recommendedName>
        <fullName evidence="9">Ca(2+)/H(+) antiporter</fullName>
    </recommendedName>
</protein>
<evidence type="ECO:0000256" key="1">
    <source>
        <dbReference type="ARBA" id="ARBA00004127"/>
    </source>
</evidence>
<feature type="transmembrane region" description="Helical" evidence="9">
    <location>
        <begin position="278"/>
        <end position="304"/>
    </location>
</feature>
<gene>
    <name evidence="11" type="primary">yfkE</name>
    <name evidence="12" type="synonym">cax</name>
    <name evidence="12" type="ORF">HT99x_003630</name>
    <name evidence="11" type="ORF">HT99x_00993</name>
</gene>
<dbReference type="InterPro" id="IPR044880">
    <property type="entry name" value="NCX_ion-bd_dom_sf"/>
</dbReference>
<feature type="transmembrane region" description="Helical" evidence="9">
    <location>
        <begin position="136"/>
        <end position="153"/>
    </location>
</feature>
<dbReference type="GO" id="GO:0016020">
    <property type="term" value="C:membrane"/>
    <property type="evidence" value="ECO:0007669"/>
    <property type="project" value="InterPro"/>
</dbReference>
<dbReference type="Proteomes" id="UP000051497">
    <property type="component" value="Unassembled WGS sequence"/>
</dbReference>
<evidence type="ECO:0000256" key="8">
    <source>
        <dbReference type="ARBA" id="ARBA00023136"/>
    </source>
</evidence>
<dbReference type="InterPro" id="IPR004798">
    <property type="entry name" value="CAX-like"/>
</dbReference>
<feature type="domain" description="Sodium/calcium exchanger membrane region" evidence="10">
    <location>
        <begin position="212"/>
        <end position="356"/>
    </location>
</feature>
<feature type="transmembrane region" description="Helical" evidence="9">
    <location>
        <begin position="310"/>
        <end position="327"/>
    </location>
</feature>
<dbReference type="STRING" id="295108.HT99x_00993"/>
<comment type="similarity">
    <text evidence="9">Belongs to the Ca(2+):cation antiporter (CaCA) (TC 2.A.19) family.</text>
</comment>
<keyword evidence="2 9" id="KW-0813">Transport</keyword>
<dbReference type="GO" id="GO:0015369">
    <property type="term" value="F:calcium:proton antiporter activity"/>
    <property type="evidence" value="ECO:0007669"/>
    <property type="project" value="UniProtKB-UniRule"/>
</dbReference>
<dbReference type="AlphaFoldDB" id="A0A0Q9YPF0"/>
<comment type="subcellular location">
    <subcellularLocation>
        <location evidence="1">Endomembrane system</location>
        <topology evidence="1">Multi-pass membrane protein</topology>
    </subcellularLocation>
</comment>
<evidence type="ECO:0000256" key="9">
    <source>
        <dbReference type="RuleBase" id="RU365028"/>
    </source>
</evidence>
<keyword evidence="8 9" id="KW-0472">Membrane</keyword>
<dbReference type="NCBIfam" id="TIGR00378">
    <property type="entry name" value="cax"/>
    <property type="match status" value="1"/>
</dbReference>
<keyword evidence="3 9" id="KW-0109">Calcium transport</keyword>
<evidence type="ECO:0000313" key="12">
    <source>
        <dbReference type="EMBL" id="MCS5710507.1"/>
    </source>
</evidence>
<accession>A0A0Q9YPF0</accession>
<reference evidence="12" key="2">
    <citation type="journal article" date="2016" name="Genome Announc.">
        <title>Draft Genome Sequences of Two Novel Amoeba-Resistant Intranuclear Bacteria, 'Candidatus Berkiella cookevillensis' and 'Candidatus Berkiella aquae'.</title>
        <authorList>
            <person name="Mehari Y.T."/>
            <person name="Arivett B.A."/>
            <person name="Farone A.L."/>
            <person name="Gunderson J.H."/>
            <person name="Farone M.B."/>
        </authorList>
    </citation>
    <scope>NUCLEOTIDE SEQUENCE</scope>
    <source>
        <strain evidence="12">HT99</strain>
    </source>
</reference>
<dbReference type="GO" id="GO:0012505">
    <property type="term" value="C:endomembrane system"/>
    <property type="evidence" value="ECO:0007669"/>
    <property type="project" value="UniProtKB-SubCell"/>
</dbReference>
<dbReference type="PANTHER" id="PTHR31503">
    <property type="entry name" value="VACUOLAR CALCIUM ION TRANSPORTER"/>
    <property type="match status" value="1"/>
</dbReference>
<keyword evidence="7 9" id="KW-0406">Ion transport</keyword>
<evidence type="ECO:0000313" key="13">
    <source>
        <dbReference type="Proteomes" id="UP000051497"/>
    </source>
</evidence>
<name>A0A0Q9YPF0_9GAMM</name>
<keyword evidence="9" id="KW-0050">Antiport</keyword>
<evidence type="ECO:0000256" key="4">
    <source>
        <dbReference type="ARBA" id="ARBA00022692"/>
    </source>
</evidence>
<evidence type="ECO:0000256" key="6">
    <source>
        <dbReference type="ARBA" id="ARBA00022989"/>
    </source>
</evidence>
<keyword evidence="6 9" id="KW-1133">Transmembrane helix</keyword>
<dbReference type="Pfam" id="PF01699">
    <property type="entry name" value="Na_Ca_ex"/>
    <property type="match status" value="2"/>
</dbReference>
<comment type="caution">
    <text evidence="11">The sequence shown here is derived from an EMBL/GenBank/DDBJ whole genome shotgun (WGS) entry which is preliminary data.</text>
</comment>
<feature type="transmembrane region" description="Helical" evidence="9">
    <location>
        <begin position="238"/>
        <end position="257"/>
    </location>
</feature>
<feature type="transmembrane region" description="Helical" evidence="9">
    <location>
        <begin position="32"/>
        <end position="51"/>
    </location>
</feature>
<dbReference type="RefSeq" id="WP_075065629.1">
    <property type="nucleotide sequence ID" value="NZ_LKAJ02000001.1"/>
</dbReference>
<keyword evidence="4 9" id="KW-0812">Transmembrane</keyword>
<evidence type="ECO:0000256" key="7">
    <source>
        <dbReference type="ARBA" id="ARBA00023065"/>
    </source>
</evidence>
<evidence type="ECO:0000313" key="11">
    <source>
        <dbReference type="EMBL" id="KRG21801.1"/>
    </source>
</evidence>
<dbReference type="PANTHER" id="PTHR31503:SF22">
    <property type="entry name" value="VACUOLAR CALCIUM ION TRANSPORTER"/>
    <property type="match status" value="1"/>
</dbReference>
<feature type="domain" description="Sodium/calcium exchanger membrane region" evidence="10">
    <location>
        <begin position="30"/>
        <end position="185"/>
    </location>
</feature>
<comment type="function">
    <text evidence="9">Ca(+)/H(+) antiporter that extrudes calcium in exchange for external protons.</text>
</comment>
<feature type="transmembrane region" description="Helical" evidence="9">
    <location>
        <begin position="96"/>
        <end position="115"/>
    </location>
</feature>
<dbReference type="EMBL" id="LKAJ01000003">
    <property type="protein sequence ID" value="KRG21801.1"/>
    <property type="molecule type" value="Genomic_DNA"/>
</dbReference>
<feature type="transmembrane region" description="Helical" evidence="9">
    <location>
        <begin position="207"/>
        <end position="226"/>
    </location>
</feature>
<dbReference type="InterPro" id="IPR004713">
    <property type="entry name" value="CaH_exchang"/>
</dbReference>
<comment type="caution">
    <text evidence="9">Lacks conserved residue(s) required for the propagation of feature annotation.</text>
</comment>
<organism evidence="11">
    <name type="scientific">Candidatus Berkiella aquae</name>
    <dbReference type="NCBI Taxonomy" id="295108"/>
    <lineage>
        <taxon>Bacteria</taxon>
        <taxon>Pseudomonadati</taxon>
        <taxon>Pseudomonadota</taxon>
        <taxon>Gammaproteobacteria</taxon>
        <taxon>Candidatus Berkiellales</taxon>
        <taxon>Candidatus Berkiellaceae</taxon>
        <taxon>Candidatus Berkiella</taxon>
    </lineage>
</organism>
<dbReference type="InterPro" id="IPR004837">
    <property type="entry name" value="NaCa_Exmemb"/>
</dbReference>
<feature type="transmembrane region" description="Helical" evidence="9">
    <location>
        <begin position="63"/>
        <end position="84"/>
    </location>
</feature>
<dbReference type="GO" id="GO:0006874">
    <property type="term" value="P:intracellular calcium ion homeostasis"/>
    <property type="evidence" value="ECO:0007669"/>
    <property type="project" value="TreeGrafter"/>
</dbReference>
<evidence type="ECO:0000256" key="3">
    <source>
        <dbReference type="ARBA" id="ARBA00022568"/>
    </source>
</evidence>
<feature type="transmembrane region" description="Helical" evidence="9">
    <location>
        <begin position="339"/>
        <end position="358"/>
    </location>
</feature>
<sequence length="359" mass="38649">MKSLLKPTLNWLLPFIPIAVLLEHGYPEKHTFIFLSACVAIIPLAALLGRATEGLAARIGEAWGGILNATFGNAAELIISIVALHAGQIQIVKASLIGSLIGNVLLVLGASFLAGGLKYPIQKFNLQGAKSQSIDFSIAAIALIIPAAFFGLGKEWMTAETVNQLSVVISVILITVYFLSMFFTLYTHRSFFSSVHHENTEEKHAVWSLKLSIFFLILSAALIAWMSEILVGSVTQAATAMGMSQVFVGVIIVAVVGNAAEHSTAIVMALKNRLDLSLVIAIGSGIQIALFVTPLLVILSFLLPLGKMDLIFGKGEILVVVLASYILNQITEIGESTWYKGIQLLTVYSIMAVAFYLFK</sequence>
<evidence type="ECO:0000256" key="2">
    <source>
        <dbReference type="ARBA" id="ARBA00022448"/>
    </source>
</evidence>
<keyword evidence="13" id="KW-1185">Reference proteome</keyword>
<keyword evidence="5 9" id="KW-0106">Calcium</keyword>